<dbReference type="EMBL" id="VYQE01000001">
    <property type="protein sequence ID" value="KAA9010397.1"/>
    <property type="molecule type" value="Genomic_DNA"/>
</dbReference>
<keyword evidence="2" id="KW-1185">Reference proteome</keyword>
<dbReference type="AlphaFoldDB" id="A0A5J5GQR5"/>
<gene>
    <name evidence="1" type="ORF">F3S47_03900</name>
</gene>
<evidence type="ECO:0000313" key="2">
    <source>
        <dbReference type="Proteomes" id="UP000326554"/>
    </source>
</evidence>
<dbReference type="SUPFAM" id="SSF52540">
    <property type="entry name" value="P-loop containing nucleoside triphosphate hydrolases"/>
    <property type="match status" value="1"/>
</dbReference>
<protein>
    <recommendedName>
        <fullName evidence="3">Sulfotransferase</fullName>
    </recommendedName>
</protein>
<dbReference type="RefSeq" id="WP_150443883.1">
    <property type="nucleotide sequence ID" value="NZ_VYQE01000001.1"/>
</dbReference>
<dbReference type="InterPro" id="IPR027417">
    <property type="entry name" value="P-loop_NTPase"/>
</dbReference>
<organism evidence="1 2">
    <name type="scientific">Histidinibacterium aquaticum</name>
    <dbReference type="NCBI Taxonomy" id="2613962"/>
    <lineage>
        <taxon>Bacteria</taxon>
        <taxon>Pseudomonadati</taxon>
        <taxon>Pseudomonadota</taxon>
        <taxon>Alphaproteobacteria</taxon>
        <taxon>Rhodobacterales</taxon>
        <taxon>Paracoccaceae</taxon>
        <taxon>Histidinibacterium</taxon>
    </lineage>
</organism>
<proteinExistence type="predicted"/>
<evidence type="ECO:0008006" key="3">
    <source>
        <dbReference type="Google" id="ProtNLM"/>
    </source>
</evidence>
<dbReference type="Proteomes" id="UP000326554">
    <property type="component" value="Unassembled WGS sequence"/>
</dbReference>
<dbReference type="Gene3D" id="3.40.50.300">
    <property type="entry name" value="P-loop containing nucleotide triphosphate hydrolases"/>
    <property type="match status" value="1"/>
</dbReference>
<accession>A0A5J5GQR5</accession>
<name>A0A5J5GQR5_9RHOB</name>
<evidence type="ECO:0000313" key="1">
    <source>
        <dbReference type="EMBL" id="KAA9010397.1"/>
    </source>
</evidence>
<comment type="caution">
    <text evidence="1">The sequence shown here is derived from an EMBL/GenBank/DDBJ whole genome shotgun (WGS) entry which is preliminary data.</text>
</comment>
<reference evidence="1 2" key="1">
    <citation type="submission" date="2019-09" db="EMBL/GenBank/DDBJ databases">
        <authorList>
            <person name="Park J.-S."/>
            <person name="Choi H.-J."/>
        </authorList>
    </citation>
    <scope>NUCLEOTIDE SEQUENCE [LARGE SCALE GENOMIC DNA]</scope>
    <source>
        <strain evidence="1 2">176SS1-4</strain>
    </source>
</reference>
<sequence length="303" mass="33620">MTKQLVFIASGGRTGTQFFGDMLGEVISDCHSEHEPDMVAGASRLTLDRLRRFGAWHMGPGRLMGRRGVRVVGQRLLEGRIDPETAISRLRSSRRAYHDGLNSSLIVESYYAWWMVADRIGQIWPGAKLAGVIRDPRDWITSWQRHEPKRRRGALTERLPPGPLTPEKLGDREAAVLWPQLDQVGRLAWEWALICRTLDRASGGNSNVEVFRFEDLFGPDPGALNNLARFVAEHAEGPPHQIGDFDAIAGSRRNASSGPPLRWQAWSDAQVAAVAHFCGDAMRAHGYGGEPDWRARVAASGSL</sequence>